<dbReference type="AlphaFoldDB" id="A0A075M982"/>
<dbReference type="EMBL" id="KJ616405">
    <property type="protein sequence ID" value="AIF77137.1"/>
    <property type="molecule type" value="Genomic_DNA"/>
</dbReference>
<geneLocation type="plasmid" evidence="1">
    <name>pMS32-1</name>
</geneLocation>
<keyword evidence="1" id="KW-0614">Plasmid</keyword>
<sequence>MQYMFGIFSSKKQNSLKNPVYLEKFINNAYLELSNSIKSPNELYLFLIEELCGASQGNNDGKQLVDFSQFHEIEYRNALNKESAMDLPNSPLSILNNSVSPQLIKELGIDEAVKIRCTLIKRLIEANQNTLNSSRLTFAKSYIQVGSSYLPEGEIQAWFDVINSIQGASKKTILEPDDLTKIITPSNHTAQGKYYDMFKDLEDYLSSLYEQPSHSTFMPLLYALRIAYAGMYSQGICSKADFDAVDQGFFNRVILIGQSISREEQVSFQESSLDKALEWINKYYIVIDRQTSSHLVNTAKSGL</sequence>
<name>A0A075M982_ACIPI</name>
<protein>
    <submittedName>
        <fullName evidence="1">Uncharacterized protein</fullName>
    </submittedName>
</protein>
<organism evidence="1">
    <name type="scientific">Acinetobacter pittii</name>
    <name type="common">Acinetobacter genomosp. 3</name>
    <dbReference type="NCBI Taxonomy" id="48296"/>
    <lineage>
        <taxon>Bacteria</taxon>
        <taxon>Pseudomonadati</taxon>
        <taxon>Pseudomonadota</taxon>
        <taxon>Gammaproteobacteria</taxon>
        <taxon>Moraxellales</taxon>
        <taxon>Moraxellaceae</taxon>
        <taxon>Acinetobacter</taxon>
        <taxon>Acinetobacter calcoaceticus/baumannii complex</taxon>
    </lineage>
</organism>
<evidence type="ECO:0000313" key="1">
    <source>
        <dbReference type="EMBL" id="AIF77137.1"/>
    </source>
</evidence>
<accession>A0A075M982</accession>
<proteinExistence type="predicted"/>
<reference evidence="1" key="1">
    <citation type="submission" date="2014-03" db="EMBL/GenBank/DDBJ databases">
        <authorList>
            <person name="Huang T.-W."/>
            <person name="Lai J.-F."/>
            <person name="Liao T.-L."/>
            <person name="Lin A.-C."/>
            <person name="Chen Y.-T."/>
            <person name="Tsai S.-F."/>
            <person name="Lauderdale T.-L."/>
        </authorList>
    </citation>
    <scope>NUCLEOTIDE SEQUENCE</scope>
    <source>
        <strain evidence="1">MS32</strain>
        <plasmid evidence="1">pMS32-1</plasmid>
    </source>
</reference>